<name>A0ABP8S1E1_9PSEU</name>
<evidence type="ECO:0000313" key="11">
    <source>
        <dbReference type="Proteomes" id="UP001501598"/>
    </source>
</evidence>
<evidence type="ECO:0000256" key="1">
    <source>
        <dbReference type="ARBA" id="ARBA00005641"/>
    </source>
</evidence>
<dbReference type="SUPFAM" id="SSF51445">
    <property type="entry name" value="(Trans)glycosidases"/>
    <property type="match status" value="1"/>
</dbReference>
<feature type="chain" id="PRO_5047122783" evidence="8">
    <location>
        <begin position="29"/>
        <end position="363"/>
    </location>
</feature>
<dbReference type="PANTHER" id="PTHR31297">
    <property type="entry name" value="GLUCAN ENDO-1,6-BETA-GLUCOSIDASE B"/>
    <property type="match status" value="1"/>
</dbReference>
<dbReference type="InterPro" id="IPR017853">
    <property type="entry name" value="GH"/>
</dbReference>
<dbReference type="PROSITE" id="PS51318">
    <property type="entry name" value="TAT"/>
    <property type="match status" value="1"/>
</dbReference>
<keyword evidence="11" id="KW-1185">Reference proteome</keyword>
<keyword evidence="3" id="KW-0136">Cellulose degradation</keyword>
<comment type="caution">
    <text evidence="10">The sequence shown here is derived from an EMBL/GenBank/DDBJ whole genome shotgun (WGS) entry which is preliminary data.</text>
</comment>
<dbReference type="PANTHER" id="PTHR31297:SF41">
    <property type="entry name" value="ENDOGLUCANASE, PUTATIVE (AFU_ORTHOLOGUE AFUA_5G01830)-RELATED"/>
    <property type="match status" value="1"/>
</dbReference>
<feature type="signal peptide" evidence="8">
    <location>
        <begin position="1"/>
        <end position="28"/>
    </location>
</feature>
<sequence length="363" mass="41344">MDRRQFLSTAAVAGMGLASLGCASPDTAAPATFFDSLPGYKGFNLLDIYNAGLPYKRYEESDFDMLAEWGFTFVRLPTSYQFWSSPDPARWMTIDPFAIEDNLVRAVQLGADRGIHVNINFHRAPGYCVNSPAEPLDLWTDSYALEACAYHWAYFANRFRDVPPTQLSFNLLNEPGDVSAEAYDRVHRRLVAAVRDVDPDRPIIVDARGWGNDPVPIDFGPDVAISARGYTPRELSSFDAPWLDERWPTPTWPLQKYENDQLVTVDKDYLKRKDIDPFVRVQQAGTAVHVGEFGVYRAAPHDVSLRWTEDYLSLWRDAGFGWAMWGLYGDFGILDSQRTDVAYEDFRGHKLDRRLLELLRSHL</sequence>
<keyword evidence="6" id="KW-0624">Polysaccharide degradation</keyword>
<dbReference type="InterPro" id="IPR006311">
    <property type="entry name" value="TAT_signal"/>
</dbReference>
<keyword evidence="8" id="KW-0732">Signal</keyword>
<evidence type="ECO:0000256" key="3">
    <source>
        <dbReference type="ARBA" id="ARBA00023001"/>
    </source>
</evidence>
<dbReference type="InterPro" id="IPR001547">
    <property type="entry name" value="Glyco_hydro_5"/>
</dbReference>
<evidence type="ECO:0000313" key="10">
    <source>
        <dbReference type="EMBL" id="GAA4556798.1"/>
    </source>
</evidence>
<evidence type="ECO:0000256" key="8">
    <source>
        <dbReference type="SAM" id="SignalP"/>
    </source>
</evidence>
<comment type="similarity">
    <text evidence="1 7">Belongs to the glycosyl hydrolase 5 (cellulase A) family.</text>
</comment>
<keyword evidence="4" id="KW-0119">Carbohydrate metabolism</keyword>
<dbReference type="Pfam" id="PF00150">
    <property type="entry name" value="Cellulase"/>
    <property type="match status" value="1"/>
</dbReference>
<organism evidence="10 11">
    <name type="scientific">Pseudonocardia xishanensis</name>
    <dbReference type="NCBI Taxonomy" id="630995"/>
    <lineage>
        <taxon>Bacteria</taxon>
        <taxon>Bacillati</taxon>
        <taxon>Actinomycetota</taxon>
        <taxon>Actinomycetes</taxon>
        <taxon>Pseudonocardiales</taxon>
        <taxon>Pseudonocardiaceae</taxon>
        <taxon>Pseudonocardia</taxon>
    </lineage>
</organism>
<reference evidence="11" key="1">
    <citation type="journal article" date="2019" name="Int. J. Syst. Evol. Microbiol.">
        <title>The Global Catalogue of Microorganisms (GCM) 10K type strain sequencing project: providing services to taxonomists for standard genome sequencing and annotation.</title>
        <authorList>
            <consortium name="The Broad Institute Genomics Platform"/>
            <consortium name="The Broad Institute Genome Sequencing Center for Infectious Disease"/>
            <person name="Wu L."/>
            <person name="Ma J."/>
        </authorList>
    </citation>
    <scope>NUCLEOTIDE SEQUENCE [LARGE SCALE GENOMIC DNA]</scope>
    <source>
        <strain evidence="11">JCM 17906</strain>
    </source>
</reference>
<dbReference type="PROSITE" id="PS51257">
    <property type="entry name" value="PROKAR_LIPOPROTEIN"/>
    <property type="match status" value="1"/>
</dbReference>
<keyword evidence="5 7" id="KW-0326">Glycosidase</keyword>
<dbReference type="Gene3D" id="3.20.20.80">
    <property type="entry name" value="Glycosidases"/>
    <property type="match status" value="1"/>
</dbReference>
<dbReference type="Proteomes" id="UP001501598">
    <property type="component" value="Unassembled WGS sequence"/>
</dbReference>
<feature type="domain" description="Glycoside hydrolase family 5" evidence="9">
    <location>
        <begin position="55"/>
        <end position="327"/>
    </location>
</feature>
<dbReference type="RefSeq" id="WP_345425990.1">
    <property type="nucleotide sequence ID" value="NZ_BAABGT010000099.1"/>
</dbReference>
<accession>A0ABP8S1E1</accession>
<evidence type="ECO:0000256" key="5">
    <source>
        <dbReference type="ARBA" id="ARBA00023295"/>
    </source>
</evidence>
<evidence type="ECO:0000256" key="4">
    <source>
        <dbReference type="ARBA" id="ARBA00023277"/>
    </source>
</evidence>
<dbReference type="InterPro" id="IPR050386">
    <property type="entry name" value="Glycosyl_hydrolase_5"/>
</dbReference>
<dbReference type="EMBL" id="BAABGT010000099">
    <property type="protein sequence ID" value="GAA4556798.1"/>
    <property type="molecule type" value="Genomic_DNA"/>
</dbReference>
<evidence type="ECO:0000256" key="7">
    <source>
        <dbReference type="RuleBase" id="RU361153"/>
    </source>
</evidence>
<evidence type="ECO:0000256" key="6">
    <source>
        <dbReference type="ARBA" id="ARBA00023326"/>
    </source>
</evidence>
<protein>
    <submittedName>
        <fullName evidence="10">Cellulase family glycosylhydrolase</fullName>
    </submittedName>
</protein>
<gene>
    <name evidence="10" type="ORF">GCM10023175_59800</name>
</gene>
<proteinExistence type="inferred from homology"/>
<evidence type="ECO:0000259" key="9">
    <source>
        <dbReference type="Pfam" id="PF00150"/>
    </source>
</evidence>
<evidence type="ECO:0000256" key="2">
    <source>
        <dbReference type="ARBA" id="ARBA00022801"/>
    </source>
</evidence>
<keyword evidence="2 7" id="KW-0378">Hydrolase</keyword>